<dbReference type="NCBIfam" id="NF002805">
    <property type="entry name" value="PRK02947.1"/>
    <property type="match status" value="1"/>
</dbReference>
<gene>
    <name evidence="3" type="ORF">GCM10009802_66450</name>
</gene>
<dbReference type="Gene3D" id="3.40.50.10490">
    <property type="entry name" value="Glucose-6-phosphate isomerase like protein, domain 1"/>
    <property type="match status" value="1"/>
</dbReference>
<evidence type="ECO:0000259" key="2">
    <source>
        <dbReference type="PROSITE" id="PS51464"/>
    </source>
</evidence>
<reference evidence="4" key="1">
    <citation type="journal article" date="2019" name="Int. J. Syst. Evol. Microbiol.">
        <title>The Global Catalogue of Microorganisms (GCM) 10K type strain sequencing project: providing services to taxonomists for standard genome sequencing and annotation.</title>
        <authorList>
            <consortium name="The Broad Institute Genomics Platform"/>
            <consortium name="The Broad Institute Genome Sequencing Center for Infectious Disease"/>
            <person name="Wu L."/>
            <person name="Ma J."/>
        </authorList>
    </citation>
    <scope>NUCLEOTIDE SEQUENCE [LARGE SCALE GENOMIC DNA]</scope>
    <source>
        <strain evidence="4">JCM 15481</strain>
    </source>
</reference>
<proteinExistence type="predicted"/>
<accession>A0ABN2A8K3</accession>
<evidence type="ECO:0000313" key="4">
    <source>
        <dbReference type="Proteomes" id="UP001500443"/>
    </source>
</evidence>
<protein>
    <submittedName>
        <fullName evidence="3">SIS domain-containing protein</fullName>
    </submittedName>
</protein>
<name>A0ABN2A8K3_9ACTN</name>
<dbReference type="EMBL" id="BAAAPF010000530">
    <property type="protein sequence ID" value="GAA1513651.1"/>
    <property type="molecule type" value="Genomic_DNA"/>
</dbReference>
<organism evidence="3 4">
    <name type="scientific">Streptomyces synnematoformans</name>
    <dbReference type="NCBI Taxonomy" id="415721"/>
    <lineage>
        <taxon>Bacteria</taxon>
        <taxon>Bacillati</taxon>
        <taxon>Actinomycetota</taxon>
        <taxon>Actinomycetes</taxon>
        <taxon>Kitasatosporales</taxon>
        <taxon>Streptomycetaceae</taxon>
        <taxon>Streptomyces</taxon>
    </lineage>
</organism>
<feature type="region of interest" description="Disordered" evidence="1">
    <location>
        <begin position="1"/>
        <end position="23"/>
    </location>
</feature>
<evidence type="ECO:0000313" key="3">
    <source>
        <dbReference type="EMBL" id="GAA1513651.1"/>
    </source>
</evidence>
<dbReference type="Proteomes" id="UP001500443">
    <property type="component" value="Unassembled WGS sequence"/>
</dbReference>
<evidence type="ECO:0000256" key="1">
    <source>
        <dbReference type="SAM" id="MobiDB-lite"/>
    </source>
</evidence>
<keyword evidence="4" id="KW-1185">Reference proteome</keyword>
<dbReference type="SUPFAM" id="SSF53697">
    <property type="entry name" value="SIS domain"/>
    <property type="match status" value="1"/>
</dbReference>
<feature type="compositionally biased region" description="Low complexity" evidence="1">
    <location>
        <begin position="11"/>
        <end position="23"/>
    </location>
</feature>
<dbReference type="InterPro" id="IPR035472">
    <property type="entry name" value="RpiR-like_SIS"/>
</dbReference>
<dbReference type="RefSeq" id="WP_344295908.1">
    <property type="nucleotide sequence ID" value="NZ_BAAAPF010000530.1"/>
</dbReference>
<dbReference type="PROSITE" id="PS51464">
    <property type="entry name" value="SIS"/>
    <property type="match status" value="1"/>
</dbReference>
<dbReference type="InterPro" id="IPR001347">
    <property type="entry name" value="SIS_dom"/>
</dbReference>
<dbReference type="CDD" id="cd05013">
    <property type="entry name" value="SIS_RpiR"/>
    <property type="match status" value="1"/>
</dbReference>
<feature type="domain" description="SIS" evidence="2">
    <location>
        <begin position="56"/>
        <end position="227"/>
    </location>
</feature>
<feature type="compositionally biased region" description="Basic and acidic residues" evidence="1">
    <location>
        <begin position="1"/>
        <end position="10"/>
    </location>
</feature>
<dbReference type="InterPro" id="IPR046348">
    <property type="entry name" value="SIS_dom_sf"/>
</dbReference>
<comment type="caution">
    <text evidence="3">The sequence shown here is derived from an EMBL/GenBank/DDBJ whole genome shotgun (WGS) entry which is preliminary data.</text>
</comment>
<dbReference type="Pfam" id="PF13580">
    <property type="entry name" value="SIS_2"/>
    <property type="match status" value="1"/>
</dbReference>
<sequence>MTDDTTEHDSPAAPGAGPAPGAGTAARAAVAGLFRGLLDDLDRTSGAAVADAATLILDAVAAGGLVYAAGAGHSLAMVCETFYRAGGLACVRPVWDPEILPLNGATASTAAERRPGSGRAMVERVKPGPDDVVVVFSTSGRNPYPVEIAQECMARGVPVVAVTSMPASASATARASTRLADHATVVLDTCVPAGDVVHPAESPRTAAVSTVLGAYVWALLLAELDERAAGRGVELPRWVSANVPGGDEANRRNFTRYGGRIPEL</sequence>